<comment type="similarity">
    <text evidence="4 19">Belongs to the CarB family.</text>
</comment>
<feature type="domain" description="ATP-grasp" evidence="20">
    <location>
        <begin position="133"/>
        <end position="335"/>
    </location>
</feature>
<keyword evidence="11 19" id="KW-0067">ATP-binding</keyword>
<accession>A0A4U1JBI0</accession>
<dbReference type="GO" id="GO:0044205">
    <property type="term" value="P:'de novo' UMP biosynthetic process"/>
    <property type="evidence" value="ECO:0007669"/>
    <property type="project" value="UniProtKB-UniRule"/>
</dbReference>
<dbReference type="Pfam" id="PF02787">
    <property type="entry name" value="CPSase_L_D3"/>
    <property type="match status" value="1"/>
</dbReference>
<feature type="binding site" evidence="19">
    <location>
        <position position="889"/>
    </location>
    <ligand>
        <name>Mg(2+)</name>
        <dbReference type="ChEBI" id="CHEBI:18420"/>
        <label>4</label>
    </ligand>
</feature>
<feature type="binding site" evidence="19">
    <location>
        <position position="834"/>
    </location>
    <ligand>
        <name>ATP</name>
        <dbReference type="ChEBI" id="CHEBI:30616"/>
        <label>2</label>
    </ligand>
</feature>
<comment type="cofactor">
    <cofactor evidence="1">
        <name>Mn(2+)</name>
        <dbReference type="ChEBI" id="CHEBI:29035"/>
    </cofactor>
</comment>
<feature type="binding site" evidence="19">
    <location>
        <position position="889"/>
    </location>
    <ligand>
        <name>Mn(2+)</name>
        <dbReference type="ChEBI" id="CHEBI:29035"/>
        <label>4</label>
    </ligand>
</feature>
<feature type="binding site" evidence="19">
    <location>
        <position position="292"/>
    </location>
    <ligand>
        <name>Mn(2+)</name>
        <dbReference type="ChEBI" id="CHEBI:29035"/>
        <label>1</label>
    </ligand>
</feature>
<dbReference type="GO" id="GO:0005524">
    <property type="term" value="F:ATP binding"/>
    <property type="evidence" value="ECO:0007669"/>
    <property type="project" value="UniProtKB-UniRule"/>
</dbReference>
<evidence type="ECO:0000256" key="18">
    <source>
        <dbReference type="ARBA" id="ARBA00062056"/>
    </source>
</evidence>
<dbReference type="PRINTS" id="PR00098">
    <property type="entry name" value="CPSASE"/>
</dbReference>
<keyword evidence="7 19" id="KW-0028">Amino-acid biosynthesis</keyword>
<dbReference type="SUPFAM" id="SSF52440">
    <property type="entry name" value="PreATP-grasp domain"/>
    <property type="match status" value="2"/>
</dbReference>
<evidence type="ECO:0000256" key="3">
    <source>
        <dbReference type="ARBA" id="ARBA00005077"/>
    </source>
</evidence>
<reference evidence="22 23" key="1">
    <citation type="submission" date="2019-04" db="EMBL/GenBank/DDBJ databases">
        <authorList>
            <person name="Li Y."/>
            <person name="Wang J."/>
        </authorList>
    </citation>
    <scope>NUCLEOTIDE SEQUENCE [LARGE SCALE GENOMIC DNA]</scope>
    <source>
        <strain evidence="22 23">DSM 14668</strain>
    </source>
</reference>
<dbReference type="FunFam" id="3.30.470.20:FF:000013">
    <property type="entry name" value="Carbamoyl-phosphate synthase large chain"/>
    <property type="match status" value="1"/>
</dbReference>
<keyword evidence="5 19" id="KW-0055">Arginine biosynthesis</keyword>
<evidence type="ECO:0000256" key="16">
    <source>
        <dbReference type="ARBA" id="ARBA00048816"/>
    </source>
</evidence>
<feature type="binding site" evidence="19">
    <location>
        <position position="250"/>
    </location>
    <ligand>
        <name>ATP</name>
        <dbReference type="ChEBI" id="CHEBI:30616"/>
        <label>1</label>
    </ligand>
</feature>
<dbReference type="InterPro" id="IPR005479">
    <property type="entry name" value="CPAse_ATP-bd"/>
</dbReference>
<name>A0A4U1JBI0_9BACT</name>
<keyword evidence="14" id="KW-0464">Manganese</keyword>
<dbReference type="GO" id="GO:0006541">
    <property type="term" value="P:glutamine metabolic process"/>
    <property type="evidence" value="ECO:0007669"/>
    <property type="project" value="TreeGrafter"/>
</dbReference>
<evidence type="ECO:0000256" key="13">
    <source>
        <dbReference type="ARBA" id="ARBA00022975"/>
    </source>
</evidence>
<comment type="pathway">
    <text evidence="3 19">Amino-acid biosynthesis; L-arginine biosynthesis; carbamoyl phosphate from bicarbonate: step 1/1.</text>
</comment>
<dbReference type="CDD" id="cd01424">
    <property type="entry name" value="MGS_CPS_II"/>
    <property type="match status" value="1"/>
</dbReference>
<proteinExistence type="inferred from homology"/>
<gene>
    <name evidence="19 22" type="primary">carB</name>
    <name evidence="22" type="ORF">E8A74_18240</name>
</gene>
<evidence type="ECO:0000256" key="10">
    <source>
        <dbReference type="ARBA" id="ARBA00022741"/>
    </source>
</evidence>
<feature type="binding site" evidence="19">
    <location>
        <position position="306"/>
    </location>
    <ligand>
        <name>Mg(2+)</name>
        <dbReference type="ChEBI" id="CHEBI:18420"/>
        <label>2</label>
    </ligand>
</feature>
<dbReference type="HAMAP" id="MF_01210_B">
    <property type="entry name" value="CPSase_L_chain_B"/>
    <property type="match status" value="1"/>
</dbReference>
<dbReference type="FunFam" id="3.40.50.20:FF:000003">
    <property type="entry name" value="Carbamoyl-phosphate synthase large chain"/>
    <property type="match status" value="1"/>
</dbReference>
<keyword evidence="8" id="KW-0479">Metal-binding</keyword>
<comment type="catalytic activity">
    <reaction evidence="15 19">
        <text>hydrogencarbonate + NH4(+) + 2 ATP = carbamoyl phosphate + 2 ADP + phosphate + 2 H(+)</text>
        <dbReference type="Rhea" id="RHEA:18029"/>
        <dbReference type="ChEBI" id="CHEBI:15378"/>
        <dbReference type="ChEBI" id="CHEBI:17544"/>
        <dbReference type="ChEBI" id="CHEBI:28938"/>
        <dbReference type="ChEBI" id="CHEBI:30616"/>
        <dbReference type="ChEBI" id="CHEBI:43474"/>
        <dbReference type="ChEBI" id="CHEBI:58228"/>
        <dbReference type="ChEBI" id="CHEBI:456216"/>
        <dbReference type="EC" id="6.3.4.16"/>
    </reaction>
</comment>
<dbReference type="InterPro" id="IPR011607">
    <property type="entry name" value="MGS-like_dom"/>
</dbReference>
<evidence type="ECO:0000256" key="11">
    <source>
        <dbReference type="ARBA" id="ARBA00022840"/>
    </source>
</evidence>
<dbReference type="EC" id="6.3.4.16" evidence="19"/>
<dbReference type="FunFam" id="1.10.1030.10:FF:000002">
    <property type="entry name" value="Carbamoyl-phosphate synthase large chain"/>
    <property type="match status" value="1"/>
</dbReference>
<evidence type="ECO:0000256" key="19">
    <source>
        <dbReference type="HAMAP-Rule" id="MF_01210"/>
    </source>
</evidence>
<comment type="caution">
    <text evidence="22">The sequence shown here is derived from an EMBL/GenBank/DDBJ whole genome shotgun (WGS) entry which is preliminary data.</text>
</comment>
<evidence type="ECO:0000256" key="5">
    <source>
        <dbReference type="ARBA" id="ARBA00022571"/>
    </source>
</evidence>
<feature type="binding site" evidence="19">
    <location>
        <position position="249"/>
    </location>
    <ligand>
        <name>ATP</name>
        <dbReference type="ChEBI" id="CHEBI:30616"/>
        <label>1</label>
    </ligand>
</feature>
<feature type="binding site" evidence="19">
    <location>
        <position position="875"/>
    </location>
    <ligand>
        <name>ATP</name>
        <dbReference type="ChEBI" id="CHEBI:30616"/>
        <label>2</label>
    </ligand>
</feature>
<dbReference type="Pfam" id="PF02786">
    <property type="entry name" value="CPSase_L_D2"/>
    <property type="match status" value="2"/>
</dbReference>
<feature type="binding site" evidence="19">
    <location>
        <position position="887"/>
    </location>
    <ligand>
        <name>Mn(2+)</name>
        <dbReference type="ChEBI" id="CHEBI:29035"/>
        <label>3</label>
    </ligand>
</feature>
<dbReference type="PROSITE" id="PS50975">
    <property type="entry name" value="ATP_GRASP"/>
    <property type="match status" value="2"/>
</dbReference>
<evidence type="ECO:0000256" key="8">
    <source>
        <dbReference type="ARBA" id="ARBA00022723"/>
    </source>
</evidence>
<comment type="domain">
    <text evidence="19">The large subunit is composed of 2 ATP-grasp domains that are involved in binding the 2 ATP molecules needed for carbamoyl phosphate synthesis. The N-terminal ATP-grasp domain (referred to as the carboxyphosphate synthetic component) catalyzes the ATP-dependent phosphorylation of hydrogencarbonate to carboxyphosphate and the subsequent nucleophilic attack by ammonia to form a carbamate intermediate. The C-terminal ATP-grasp domain (referred to as the carbamoyl phosphate synthetic component) then catalyzes the phosphorylation of carbamate with the second ATP to form the end product carbamoyl phosphate. The reactive and unstable enzyme intermediates are sequentially channeled from one active site to the next through the interior of the protein over a distance of at least 96 A.</text>
</comment>
<evidence type="ECO:0000259" key="21">
    <source>
        <dbReference type="PROSITE" id="PS51855"/>
    </source>
</evidence>
<dbReference type="FunFam" id="3.40.50.20:FF:000001">
    <property type="entry name" value="Carbamoyl-phosphate synthase large chain"/>
    <property type="match status" value="1"/>
</dbReference>
<comment type="pathway">
    <text evidence="2 19">Pyrimidine metabolism; UMP biosynthesis via de novo pathway; (S)-dihydroorotate from bicarbonate: step 1/3.</text>
</comment>
<feature type="binding site" evidence="19">
    <location>
        <position position="306"/>
    </location>
    <ligand>
        <name>Mg(2+)</name>
        <dbReference type="ChEBI" id="CHEBI:18420"/>
        <label>1</label>
    </ligand>
</feature>
<evidence type="ECO:0000256" key="1">
    <source>
        <dbReference type="ARBA" id="ARBA00001936"/>
    </source>
</evidence>
<feature type="binding site" evidence="19">
    <location>
        <position position="887"/>
    </location>
    <ligand>
        <name>Mg(2+)</name>
        <dbReference type="ChEBI" id="CHEBI:18420"/>
        <label>3</label>
    </ligand>
</feature>
<dbReference type="FunFam" id="3.30.470.20:FF:000007">
    <property type="entry name" value="Carbamoyl-phosphate synthase large chain"/>
    <property type="match status" value="1"/>
</dbReference>
<dbReference type="UniPathway" id="UPA00068">
    <property type="reaction ID" value="UER00171"/>
</dbReference>
<dbReference type="InterPro" id="IPR036897">
    <property type="entry name" value="CarbamoylP_synth_lsu_oligo_sf"/>
</dbReference>
<feature type="binding site" evidence="19">
    <location>
        <position position="248"/>
    </location>
    <ligand>
        <name>ATP</name>
        <dbReference type="ChEBI" id="CHEBI:30616"/>
        <label>1</label>
    </ligand>
</feature>
<feature type="domain" description="MGS-like" evidence="21">
    <location>
        <begin position="983"/>
        <end position="1123"/>
    </location>
</feature>
<feature type="region of interest" description="Allosteric domain" evidence="19">
    <location>
        <begin position="983"/>
        <end position="1123"/>
    </location>
</feature>
<feature type="binding site" evidence="19">
    <location>
        <position position="222"/>
    </location>
    <ligand>
        <name>ATP</name>
        <dbReference type="ChEBI" id="CHEBI:30616"/>
        <label>1</label>
    </ligand>
</feature>
<dbReference type="InterPro" id="IPR033937">
    <property type="entry name" value="MGS_CPS_CarB"/>
</dbReference>
<dbReference type="InterPro" id="IPR036914">
    <property type="entry name" value="MGS-like_dom_sf"/>
</dbReference>
<dbReference type="RefSeq" id="WP_136930301.1">
    <property type="nucleotide sequence ID" value="NZ_SSMQ01000017.1"/>
</dbReference>
<organism evidence="22 23">
    <name type="scientific">Polyangium fumosum</name>
    <dbReference type="NCBI Taxonomy" id="889272"/>
    <lineage>
        <taxon>Bacteria</taxon>
        <taxon>Pseudomonadati</taxon>
        <taxon>Myxococcota</taxon>
        <taxon>Polyangia</taxon>
        <taxon>Polyangiales</taxon>
        <taxon>Polyangiaceae</taxon>
        <taxon>Polyangium</taxon>
    </lineage>
</organism>
<dbReference type="NCBIfam" id="NF003671">
    <property type="entry name" value="PRK05294.1"/>
    <property type="match status" value="1"/>
</dbReference>
<dbReference type="OrthoDB" id="9804197at2"/>
<dbReference type="InterPro" id="IPR016185">
    <property type="entry name" value="PreATP-grasp_dom_sf"/>
</dbReference>
<feature type="binding site" evidence="19">
    <location>
        <position position="833"/>
    </location>
    <ligand>
        <name>ATP</name>
        <dbReference type="ChEBI" id="CHEBI:30616"/>
        <label>2</label>
    </ligand>
</feature>
<dbReference type="EMBL" id="SSMQ01000017">
    <property type="protein sequence ID" value="TKD07385.1"/>
    <property type="molecule type" value="Genomic_DNA"/>
</dbReference>
<feature type="binding site" evidence="19">
    <location>
        <position position="306"/>
    </location>
    <ligand>
        <name>ATP</name>
        <dbReference type="ChEBI" id="CHEBI:30616"/>
        <label>1</label>
    </ligand>
</feature>
<feature type="binding site" evidence="19">
    <location>
        <position position="129"/>
    </location>
    <ligand>
        <name>ATP</name>
        <dbReference type="ChEBI" id="CHEBI:30616"/>
        <label>1</label>
    </ligand>
</feature>
<feature type="binding site" evidence="19">
    <location>
        <position position="292"/>
    </location>
    <ligand>
        <name>ATP</name>
        <dbReference type="ChEBI" id="CHEBI:30616"/>
        <label>1</label>
    </ligand>
</feature>
<dbReference type="EC" id="6.3.5.5" evidence="19"/>
<feature type="binding site" evidence="19">
    <location>
        <position position="306"/>
    </location>
    <ligand>
        <name>Mn(2+)</name>
        <dbReference type="ChEBI" id="CHEBI:29035"/>
        <label>2</label>
    </ligand>
</feature>
<dbReference type="PROSITE" id="PS00866">
    <property type="entry name" value="CPSASE_1"/>
    <property type="match status" value="2"/>
</dbReference>
<dbReference type="Gene3D" id="1.10.1030.10">
    <property type="entry name" value="Carbamoyl-phosphate synthetase, large subunit oligomerisation domain"/>
    <property type="match status" value="1"/>
</dbReference>
<dbReference type="SUPFAM" id="SSF52335">
    <property type="entry name" value="Methylglyoxal synthase-like"/>
    <property type="match status" value="1"/>
</dbReference>
<feature type="binding site" evidence="19">
    <location>
        <position position="802"/>
    </location>
    <ligand>
        <name>ATP</name>
        <dbReference type="ChEBI" id="CHEBI:30616"/>
        <label>2</label>
    </ligand>
</feature>
<comment type="function">
    <text evidence="17 19">Large subunit of the glutamine-dependent carbamoyl phosphate synthetase (CPSase). CPSase catalyzes the formation of carbamoyl phosphate from the ammonia moiety of glutamine, carbonate, and phosphate donated by ATP, constituting the first step of 2 biosynthetic pathways, one leading to arginine and/or urea and the other to pyrimidine nucleotides. The large subunit (synthetase) binds the substrates ammonia (free or transferred from glutamine from the small subunit), hydrogencarbonate and ATP and carries out an ATP-coupled ligase reaction, activating hydrogencarbonate by forming carboxy phosphate which reacts with ammonia to form carbamoyl phosphate.</text>
</comment>
<dbReference type="SUPFAM" id="SSF48108">
    <property type="entry name" value="Carbamoyl phosphate synthetase, large subunit connection domain"/>
    <property type="match status" value="1"/>
</dbReference>
<comment type="subunit">
    <text evidence="18 19">Composed of two chains; the small (or glutamine) chain promotes the hydrolysis of glutamine to ammonia, which is used by the large (or ammonia) chain to synthesize carbamoyl phosphate. Tetramer of heterodimers (alpha,beta)4.</text>
</comment>
<dbReference type="Pfam" id="PF02142">
    <property type="entry name" value="MGS"/>
    <property type="match status" value="1"/>
</dbReference>
<evidence type="ECO:0000256" key="14">
    <source>
        <dbReference type="ARBA" id="ARBA00023211"/>
    </source>
</evidence>
<dbReference type="PROSITE" id="PS51855">
    <property type="entry name" value="MGS"/>
    <property type="match status" value="1"/>
</dbReference>
<dbReference type="AlphaFoldDB" id="A0A4U1JBI0"/>
<evidence type="ECO:0000256" key="6">
    <source>
        <dbReference type="ARBA" id="ARBA00022598"/>
    </source>
</evidence>
<feature type="binding site" evidence="19">
    <location>
        <position position="832"/>
    </location>
    <ligand>
        <name>ATP</name>
        <dbReference type="ChEBI" id="CHEBI:30616"/>
        <label>2</label>
    </ligand>
</feature>
<feature type="binding site" evidence="19">
    <location>
        <position position="308"/>
    </location>
    <ligand>
        <name>Mn(2+)</name>
        <dbReference type="ChEBI" id="CHEBI:29035"/>
        <label>2</label>
    </ligand>
</feature>
<keyword evidence="10 19" id="KW-0547">Nucleotide-binding</keyword>
<dbReference type="NCBIfam" id="NF009455">
    <property type="entry name" value="PRK12815.1"/>
    <property type="match status" value="1"/>
</dbReference>
<comment type="caution">
    <text evidence="19">Lacks conserved residue(s) required for the propagation of feature annotation.</text>
</comment>
<sequence>MPRRDDLRKILLIGSGPIIIGQACEFDYSGTQGAKALAAEGYEVILVNSNPATIMTDPELAYRTYVEPLDVPTLTAILEHERPDAILPTLGGQTALNLALALDAEGVLARLGIELIGASPAAIRKAEDRALFKAAMERIGLTCPRSGHVKSVEEARALAETSGPWGAPLGYPVIVRPSFTLGGSGGGIAFRPEELDAKVRWAIEQSPTHETLIEESVLGWKEFELEVIRDKADNFIVICSIENIDPMGVHTGDSITCAPSMTLTDREYQRLRNAARAVMTEIGVETGGSNVQFAVNPEDGRFVVIEMNPRVSRSSALASKATGYPIAKIAAKLAVGYRLDELTNDITGTSAAFEPTIDYVVVKWPRFAFEKFPGADRRLGPQMKSVGEVMSIGRTFAEALQKAARSLEIGRDGLESLLGKVDYRQLGSDPNQARDMLMDAPREPSVPVEMPPASHEDLVAALEKIVGVPVADRLFYVADAVRLGIPLESLYEATRIDRWFLSQIDRLVRFERMLAEVAKEKGTLDEGTLRDAKRLGFSDRAIARHVGRTEDEVRALRMTLGVRAVFGRVDTCAAEFVAKTPYLYSTYEHESEAAPSGRRKVIILGGGPNRIGQGIEFDYCCVHAAFALRDLGFETIMVNCNPETVSTDYDTSDRLYFEPLTFEDVLSICDEERKDGELVGVVVQYGGQTPLKLSVPLARAGIPILGTPADAIDRAEDRGRFDALLTKLGLKRPRAAVASSVEEAIGAARSIGYPVLVRPSYVLGGRAMMICHEEKELEAYIHAAVEAAREAGTHTILVDEFLKDAIEVDVDALGDGREVVIGGVMQHIEEAGIHSGDSSCVLPPHSLPLEVVASIEEQSRQLALELGVIGLMNVQFAVKGGAIYVLEVNPRASRTVPFVSKATGRPLAKIAAQVMAGKSLAELGITDGVMPQHVAVKESVFPFAKFPGVDTQLGPEMRSTGEVMGIAPTFAHAFGKALRASGMQLPNKGCAFISVKNDDKPAACVIARRLRALGFTILATSGTAQALARARIPATLINKVNEGSPHVVDAMKAGEVSLVVNTTVGARSIRDSYPIRRNALLANVPYFTTMAAAMAVIDVMEASAHDARASYRVRSLQEWNPSS</sequence>
<feature type="binding site" evidence="19">
    <location>
        <position position="835"/>
    </location>
    <ligand>
        <name>ATP</name>
        <dbReference type="ChEBI" id="CHEBI:30616"/>
        <label>2</label>
    </ligand>
</feature>
<dbReference type="PANTHER" id="PTHR11405:SF53">
    <property type="entry name" value="CARBAMOYL-PHOSPHATE SYNTHASE [AMMONIA], MITOCHONDRIAL"/>
    <property type="match status" value="1"/>
</dbReference>
<feature type="binding site" evidence="19">
    <location>
        <position position="758"/>
    </location>
    <ligand>
        <name>ATP</name>
        <dbReference type="ChEBI" id="CHEBI:30616"/>
        <label>2</label>
    </ligand>
</feature>
<evidence type="ECO:0000256" key="17">
    <source>
        <dbReference type="ARBA" id="ARBA00057223"/>
    </source>
</evidence>
<dbReference type="InterPro" id="IPR011761">
    <property type="entry name" value="ATP-grasp"/>
</dbReference>
<dbReference type="InterPro" id="IPR005483">
    <property type="entry name" value="CPSase_dom"/>
</dbReference>
<dbReference type="GO" id="GO:0046872">
    <property type="term" value="F:metal ion binding"/>
    <property type="evidence" value="ECO:0007669"/>
    <property type="project" value="UniProtKB-KW"/>
</dbReference>
<dbReference type="GO" id="GO:0006526">
    <property type="term" value="P:L-arginine biosynthetic process"/>
    <property type="evidence" value="ECO:0007669"/>
    <property type="project" value="UniProtKB-UniRule"/>
</dbReference>
<feature type="binding site" evidence="19">
    <location>
        <position position="887"/>
    </location>
    <ligand>
        <name>Mg(2+)</name>
        <dbReference type="ChEBI" id="CHEBI:18420"/>
        <label>4</label>
    </ligand>
</feature>
<dbReference type="InterPro" id="IPR005480">
    <property type="entry name" value="CPSase_lsu_oligo"/>
</dbReference>
<comment type="catalytic activity">
    <reaction evidence="16 19">
        <text>hydrogencarbonate + L-glutamine + 2 ATP + H2O = carbamoyl phosphate + L-glutamate + 2 ADP + phosphate + 2 H(+)</text>
        <dbReference type="Rhea" id="RHEA:18633"/>
        <dbReference type="ChEBI" id="CHEBI:15377"/>
        <dbReference type="ChEBI" id="CHEBI:15378"/>
        <dbReference type="ChEBI" id="CHEBI:17544"/>
        <dbReference type="ChEBI" id="CHEBI:29985"/>
        <dbReference type="ChEBI" id="CHEBI:30616"/>
        <dbReference type="ChEBI" id="CHEBI:43474"/>
        <dbReference type="ChEBI" id="CHEBI:58228"/>
        <dbReference type="ChEBI" id="CHEBI:58359"/>
        <dbReference type="ChEBI" id="CHEBI:456216"/>
        <dbReference type="EC" id="6.3.5.5"/>
    </reaction>
</comment>
<evidence type="ECO:0000256" key="2">
    <source>
        <dbReference type="ARBA" id="ARBA00004812"/>
    </source>
</evidence>
<feature type="binding site" evidence="19">
    <location>
        <position position="306"/>
    </location>
    <ligand>
        <name>Mn(2+)</name>
        <dbReference type="ChEBI" id="CHEBI:29035"/>
        <label>1</label>
    </ligand>
</feature>
<evidence type="ECO:0000256" key="15">
    <source>
        <dbReference type="ARBA" id="ARBA00047359"/>
    </source>
</evidence>
<feature type="binding site" evidence="19">
    <location>
        <position position="183"/>
    </location>
    <ligand>
        <name>ATP</name>
        <dbReference type="ChEBI" id="CHEBI:30616"/>
        <label>1</label>
    </ligand>
</feature>
<feature type="domain" description="ATP-grasp" evidence="20">
    <location>
        <begin position="722"/>
        <end position="916"/>
    </location>
</feature>
<feature type="binding site" evidence="19">
    <location>
        <position position="182"/>
    </location>
    <ligand>
        <name>ATP</name>
        <dbReference type="ChEBI" id="CHEBI:30616"/>
        <label>1</label>
    </ligand>
</feature>
<dbReference type="SMART" id="SM01096">
    <property type="entry name" value="CPSase_L_D3"/>
    <property type="match status" value="1"/>
</dbReference>
<evidence type="ECO:0000259" key="20">
    <source>
        <dbReference type="PROSITE" id="PS50975"/>
    </source>
</evidence>
<evidence type="ECO:0000256" key="7">
    <source>
        <dbReference type="ARBA" id="ARBA00022605"/>
    </source>
</evidence>
<dbReference type="InterPro" id="IPR058047">
    <property type="entry name" value="CPSase_preATP-grasp"/>
</dbReference>
<dbReference type="Gene3D" id="3.30.470.20">
    <property type="entry name" value="ATP-grasp fold, B domain"/>
    <property type="match status" value="2"/>
</dbReference>
<feature type="binding site" evidence="19">
    <location>
        <position position="308"/>
    </location>
    <ligand>
        <name>Mg(2+)</name>
        <dbReference type="ChEBI" id="CHEBI:18420"/>
        <label>2</label>
    </ligand>
</feature>
<keyword evidence="13 19" id="KW-0665">Pyrimidine biosynthesis</keyword>
<keyword evidence="9 19" id="KW-0677">Repeat</keyword>
<feature type="binding site" evidence="19">
    <location>
        <position position="215"/>
    </location>
    <ligand>
        <name>ATP</name>
        <dbReference type="ChEBI" id="CHEBI:30616"/>
        <label>1</label>
    </ligand>
</feature>
<dbReference type="Pfam" id="PF25596">
    <property type="entry name" value="CPSase_L_D1"/>
    <property type="match status" value="2"/>
</dbReference>
<dbReference type="GO" id="GO:0004087">
    <property type="term" value="F:carbamoyl-phosphate synthase (ammonia) activity"/>
    <property type="evidence" value="ECO:0007669"/>
    <property type="project" value="UniProtKB-EC"/>
</dbReference>
<feature type="binding site" evidence="19">
    <location>
        <position position="292"/>
    </location>
    <ligand>
        <name>Mg(2+)</name>
        <dbReference type="ChEBI" id="CHEBI:18420"/>
        <label>1</label>
    </ligand>
</feature>
<keyword evidence="12" id="KW-0460">Magnesium</keyword>
<feature type="binding site" evidence="19">
    <location>
        <position position="217"/>
    </location>
    <ligand>
        <name>ATP</name>
        <dbReference type="ChEBI" id="CHEBI:30616"/>
        <label>1</label>
    </ligand>
</feature>
<feature type="binding site" evidence="19">
    <location>
        <position position="887"/>
    </location>
    <ligand>
        <name>Mn(2+)</name>
        <dbReference type="ChEBI" id="CHEBI:29035"/>
        <label>4</label>
    </ligand>
</feature>
<comment type="cofactor">
    <cofactor evidence="19">
        <name>Mg(2+)</name>
        <dbReference type="ChEBI" id="CHEBI:18420"/>
    </cofactor>
    <cofactor evidence="19">
        <name>Mn(2+)</name>
        <dbReference type="ChEBI" id="CHEBI:29035"/>
    </cofactor>
    <text evidence="19">Binds 4 Mg(2+) or Mn(2+) ions per subunit.</text>
</comment>
<evidence type="ECO:0000256" key="9">
    <source>
        <dbReference type="ARBA" id="ARBA00022737"/>
    </source>
</evidence>
<keyword evidence="23" id="KW-1185">Reference proteome</keyword>
<dbReference type="PROSITE" id="PS51257">
    <property type="entry name" value="PROKAR_LIPOPROTEIN"/>
    <property type="match status" value="1"/>
</dbReference>
<protein>
    <recommendedName>
        <fullName evidence="19">Carbamoyl phosphate synthase large chain</fullName>
        <ecNumber evidence="19">6.3.4.16</ecNumber>
        <ecNumber evidence="19">6.3.5.5</ecNumber>
    </recommendedName>
    <alternativeName>
        <fullName evidence="19">Carbamoyl phosphate synthetase ammonia chain</fullName>
    </alternativeName>
</protein>
<dbReference type="PANTHER" id="PTHR11405">
    <property type="entry name" value="CARBAMOYLTRANSFERASE FAMILY MEMBER"/>
    <property type="match status" value="1"/>
</dbReference>
<feature type="binding site" evidence="19">
    <location>
        <position position="176"/>
    </location>
    <ligand>
        <name>ATP</name>
        <dbReference type="ChEBI" id="CHEBI:30616"/>
        <label>1</label>
    </ligand>
</feature>
<evidence type="ECO:0000256" key="4">
    <source>
        <dbReference type="ARBA" id="ARBA00009799"/>
    </source>
</evidence>
<feature type="binding site" evidence="19">
    <location>
        <position position="807"/>
    </location>
    <ligand>
        <name>ATP</name>
        <dbReference type="ChEBI" id="CHEBI:30616"/>
        <label>2</label>
    </ligand>
</feature>
<dbReference type="InterPro" id="IPR006275">
    <property type="entry name" value="CPSase_lsu"/>
</dbReference>
<dbReference type="GO" id="GO:0004088">
    <property type="term" value="F:carbamoyl-phosphate synthase (glutamine-hydrolyzing) activity"/>
    <property type="evidence" value="ECO:0007669"/>
    <property type="project" value="UniProtKB-UniRule"/>
</dbReference>
<feature type="binding site" evidence="19">
    <location>
        <position position="875"/>
    </location>
    <ligand>
        <name>Mg(2+)</name>
        <dbReference type="ChEBI" id="CHEBI:18420"/>
        <label>3</label>
    </ligand>
</feature>
<feature type="binding site" evidence="19">
    <location>
        <position position="875"/>
    </location>
    <ligand>
        <name>Mn(2+)</name>
        <dbReference type="ChEBI" id="CHEBI:29035"/>
        <label>3</label>
    </ligand>
</feature>
<dbReference type="Gene3D" id="3.40.50.20">
    <property type="match status" value="2"/>
</dbReference>
<dbReference type="SUPFAM" id="SSF56059">
    <property type="entry name" value="Glutathione synthetase ATP-binding domain-like"/>
    <property type="match status" value="2"/>
</dbReference>
<dbReference type="GO" id="GO:0005737">
    <property type="term" value="C:cytoplasm"/>
    <property type="evidence" value="ECO:0007669"/>
    <property type="project" value="TreeGrafter"/>
</dbReference>
<dbReference type="SMART" id="SM00851">
    <property type="entry name" value="MGS"/>
    <property type="match status" value="1"/>
</dbReference>
<feature type="binding site" evidence="19">
    <location>
        <position position="800"/>
    </location>
    <ligand>
        <name>ATP</name>
        <dbReference type="ChEBI" id="CHEBI:30616"/>
        <label>2</label>
    </ligand>
</feature>
<dbReference type="PROSITE" id="PS00867">
    <property type="entry name" value="CPSASE_2"/>
    <property type="match status" value="2"/>
</dbReference>
<dbReference type="Proteomes" id="UP000309215">
    <property type="component" value="Unassembled WGS sequence"/>
</dbReference>
<evidence type="ECO:0000313" key="22">
    <source>
        <dbReference type="EMBL" id="TKD07385.1"/>
    </source>
</evidence>
<evidence type="ECO:0000256" key="12">
    <source>
        <dbReference type="ARBA" id="ARBA00022842"/>
    </source>
</evidence>
<keyword evidence="6 19" id="KW-0436">Ligase</keyword>
<evidence type="ECO:0000313" key="23">
    <source>
        <dbReference type="Proteomes" id="UP000309215"/>
    </source>
</evidence>
<dbReference type="UniPathway" id="UPA00070">
    <property type="reaction ID" value="UER00115"/>
</dbReference>
<feature type="binding site" evidence="19">
    <location>
        <position position="887"/>
    </location>
    <ligand>
        <name>ATP</name>
        <dbReference type="ChEBI" id="CHEBI:30616"/>
        <label>2</label>
    </ligand>
</feature>
<feature type="region of interest" description="Carboxyphosphate synthetic domain" evidence="19">
    <location>
        <begin position="1"/>
        <end position="408"/>
    </location>
</feature>
<dbReference type="Gene3D" id="3.40.50.1380">
    <property type="entry name" value="Methylglyoxal synthase-like domain"/>
    <property type="match status" value="1"/>
</dbReference>